<dbReference type="AlphaFoldDB" id="A0A1I8F187"/>
<feature type="region of interest" description="Disordered" evidence="1">
    <location>
        <begin position="1"/>
        <end position="29"/>
    </location>
</feature>
<keyword evidence="2" id="KW-1185">Reference proteome</keyword>
<evidence type="ECO:0000256" key="1">
    <source>
        <dbReference type="SAM" id="MobiDB-lite"/>
    </source>
</evidence>
<protein>
    <submittedName>
        <fullName evidence="3">Uncharacterized protein</fullName>
    </submittedName>
</protein>
<sequence length="29" mass="3202">MATPLNATSTSCAPKPRRPERLATRPKLH</sequence>
<accession>A0A1I8F187</accession>
<feature type="compositionally biased region" description="Polar residues" evidence="1">
    <location>
        <begin position="1"/>
        <end position="12"/>
    </location>
</feature>
<name>A0A1I8F187_9PLAT</name>
<evidence type="ECO:0000313" key="3">
    <source>
        <dbReference type="WBParaSite" id="maker-unitig_10925-snap-gene-0.1-mRNA-1"/>
    </source>
</evidence>
<dbReference type="Proteomes" id="UP000095280">
    <property type="component" value="Unplaced"/>
</dbReference>
<proteinExistence type="predicted"/>
<dbReference type="WBParaSite" id="maker-unitig_10925-snap-gene-0.1-mRNA-1">
    <property type="protein sequence ID" value="maker-unitig_10925-snap-gene-0.1-mRNA-1"/>
    <property type="gene ID" value="maker-unitig_10925-snap-gene-0.1"/>
</dbReference>
<organism evidence="2 3">
    <name type="scientific">Macrostomum lignano</name>
    <dbReference type="NCBI Taxonomy" id="282301"/>
    <lineage>
        <taxon>Eukaryota</taxon>
        <taxon>Metazoa</taxon>
        <taxon>Spiralia</taxon>
        <taxon>Lophotrochozoa</taxon>
        <taxon>Platyhelminthes</taxon>
        <taxon>Rhabditophora</taxon>
        <taxon>Macrostomorpha</taxon>
        <taxon>Macrostomida</taxon>
        <taxon>Macrostomidae</taxon>
        <taxon>Macrostomum</taxon>
    </lineage>
</organism>
<reference evidence="3" key="1">
    <citation type="submission" date="2016-11" db="UniProtKB">
        <authorList>
            <consortium name="WormBaseParasite"/>
        </authorList>
    </citation>
    <scope>IDENTIFICATION</scope>
</reference>
<evidence type="ECO:0000313" key="2">
    <source>
        <dbReference type="Proteomes" id="UP000095280"/>
    </source>
</evidence>